<feature type="chain" id="PRO_5045498476" description="ATP-binding protein" evidence="2">
    <location>
        <begin position="26"/>
        <end position="95"/>
    </location>
</feature>
<dbReference type="RefSeq" id="WP_381806589.1">
    <property type="nucleotide sequence ID" value="NZ_JBHYTS010000042.1"/>
</dbReference>
<dbReference type="EMBL" id="JBHYTS010000042">
    <property type="protein sequence ID" value="MFE1753622.1"/>
    <property type="molecule type" value="Genomic_DNA"/>
</dbReference>
<keyword evidence="4" id="KW-1185">Reference proteome</keyword>
<organism evidence="3 4">
    <name type="scientific">Streptomyces anandii</name>
    <dbReference type="NCBI Taxonomy" id="285454"/>
    <lineage>
        <taxon>Bacteria</taxon>
        <taxon>Bacillati</taxon>
        <taxon>Actinomycetota</taxon>
        <taxon>Actinomycetes</taxon>
        <taxon>Kitasatosporales</taxon>
        <taxon>Streptomycetaceae</taxon>
        <taxon>Streptomyces</taxon>
    </lineage>
</organism>
<evidence type="ECO:0000256" key="2">
    <source>
        <dbReference type="SAM" id="SignalP"/>
    </source>
</evidence>
<evidence type="ECO:0008006" key="5">
    <source>
        <dbReference type="Google" id="ProtNLM"/>
    </source>
</evidence>
<accession>A0ABW6HAG5</accession>
<evidence type="ECO:0000313" key="4">
    <source>
        <dbReference type="Proteomes" id="UP001599756"/>
    </source>
</evidence>
<name>A0ABW6HAG5_9ACTN</name>
<dbReference type="Proteomes" id="UP001599756">
    <property type="component" value="Unassembled WGS sequence"/>
</dbReference>
<protein>
    <recommendedName>
        <fullName evidence="5">ATP-binding protein</fullName>
    </recommendedName>
</protein>
<sequence length="95" mass="9180">MKSLKTAALVAGSVVLAGAATPAFAQDGSGTTPAGLTGTVKQIAGGPVQVRPVKQALNGLDSGGKGSSPVNLKGATDSITQRTGGRLLGGLPLQN</sequence>
<evidence type="ECO:0000256" key="1">
    <source>
        <dbReference type="SAM" id="MobiDB-lite"/>
    </source>
</evidence>
<reference evidence="3 4" key="1">
    <citation type="submission" date="2024-09" db="EMBL/GenBank/DDBJ databases">
        <title>The Natural Products Discovery Center: Release of the First 8490 Sequenced Strains for Exploring Actinobacteria Biosynthetic Diversity.</title>
        <authorList>
            <person name="Kalkreuter E."/>
            <person name="Kautsar S.A."/>
            <person name="Yang D."/>
            <person name="Bader C.D."/>
            <person name="Teijaro C.N."/>
            <person name="Fluegel L."/>
            <person name="Davis C.M."/>
            <person name="Simpson J.R."/>
            <person name="Lauterbach L."/>
            <person name="Steele A.D."/>
            <person name="Gui C."/>
            <person name="Meng S."/>
            <person name="Li G."/>
            <person name="Viehrig K."/>
            <person name="Ye F."/>
            <person name="Su P."/>
            <person name="Kiefer A.F."/>
            <person name="Nichols A."/>
            <person name="Cepeda A.J."/>
            <person name="Yan W."/>
            <person name="Fan B."/>
            <person name="Jiang Y."/>
            <person name="Adhikari A."/>
            <person name="Zheng C.-J."/>
            <person name="Schuster L."/>
            <person name="Cowan T.M."/>
            <person name="Smanski M.J."/>
            <person name="Chevrette M.G."/>
            <person name="De Carvalho L.P.S."/>
            <person name="Shen B."/>
        </authorList>
    </citation>
    <scope>NUCLEOTIDE SEQUENCE [LARGE SCALE GENOMIC DNA]</scope>
    <source>
        <strain evidence="3 4">NPDC059500</strain>
    </source>
</reference>
<feature type="signal peptide" evidence="2">
    <location>
        <begin position="1"/>
        <end position="25"/>
    </location>
</feature>
<comment type="caution">
    <text evidence="3">The sequence shown here is derived from an EMBL/GenBank/DDBJ whole genome shotgun (WGS) entry which is preliminary data.</text>
</comment>
<gene>
    <name evidence="3" type="ORF">ACFW88_24295</name>
</gene>
<proteinExistence type="predicted"/>
<evidence type="ECO:0000313" key="3">
    <source>
        <dbReference type="EMBL" id="MFE1753622.1"/>
    </source>
</evidence>
<keyword evidence="2" id="KW-0732">Signal</keyword>
<feature type="region of interest" description="Disordered" evidence="1">
    <location>
        <begin position="59"/>
        <end position="95"/>
    </location>
</feature>